<organism evidence="9 10">
    <name type="scientific">Methylobacterium pseudosasicola</name>
    <dbReference type="NCBI Taxonomy" id="582667"/>
    <lineage>
        <taxon>Bacteria</taxon>
        <taxon>Pseudomonadati</taxon>
        <taxon>Pseudomonadota</taxon>
        <taxon>Alphaproteobacteria</taxon>
        <taxon>Hyphomicrobiales</taxon>
        <taxon>Methylobacteriaceae</taxon>
        <taxon>Methylobacterium</taxon>
    </lineage>
</organism>
<accession>A0A1I4FMK5</accession>
<dbReference type="GO" id="GO:0015031">
    <property type="term" value="P:protein transport"/>
    <property type="evidence" value="ECO:0007669"/>
    <property type="project" value="UniProtKB-KW"/>
</dbReference>
<dbReference type="RefSeq" id="WP_092036617.1">
    <property type="nucleotide sequence ID" value="NZ_FOTK01000001.1"/>
</dbReference>
<keyword evidence="4" id="KW-0813">Transport</keyword>
<comment type="similarity">
    <text evidence="2">Belongs to the FliH family.</text>
</comment>
<evidence type="ECO:0000256" key="6">
    <source>
        <dbReference type="ARBA" id="ARBA00022927"/>
    </source>
</evidence>
<keyword evidence="10" id="KW-1185">Reference proteome</keyword>
<keyword evidence="9" id="KW-0966">Cell projection</keyword>
<evidence type="ECO:0000256" key="3">
    <source>
        <dbReference type="ARBA" id="ARBA00016507"/>
    </source>
</evidence>
<keyword evidence="7" id="KW-1006">Bacterial flagellum protein export</keyword>
<name>A0A1I4FMK5_9HYPH</name>
<dbReference type="GO" id="GO:0044781">
    <property type="term" value="P:bacterial-type flagellum organization"/>
    <property type="evidence" value="ECO:0007669"/>
    <property type="project" value="UniProtKB-KW"/>
</dbReference>
<dbReference type="GO" id="GO:0005829">
    <property type="term" value="C:cytosol"/>
    <property type="evidence" value="ECO:0007669"/>
    <property type="project" value="TreeGrafter"/>
</dbReference>
<evidence type="ECO:0000256" key="5">
    <source>
        <dbReference type="ARBA" id="ARBA00022795"/>
    </source>
</evidence>
<dbReference type="NCBIfam" id="NF004691">
    <property type="entry name" value="PRK06032.1-2"/>
    <property type="match status" value="1"/>
</dbReference>
<evidence type="ECO:0000259" key="8">
    <source>
        <dbReference type="Pfam" id="PF02108"/>
    </source>
</evidence>
<dbReference type="Proteomes" id="UP000199048">
    <property type="component" value="Unassembled WGS sequence"/>
</dbReference>
<dbReference type="InterPro" id="IPR051472">
    <property type="entry name" value="T3SS_Stator/FliH"/>
</dbReference>
<dbReference type="EMBL" id="FOTK01000001">
    <property type="protein sequence ID" value="SFL18106.1"/>
    <property type="molecule type" value="Genomic_DNA"/>
</dbReference>
<evidence type="ECO:0000256" key="7">
    <source>
        <dbReference type="ARBA" id="ARBA00023225"/>
    </source>
</evidence>
<evidence type="ECO:0000313" key="9">
    <source>
        <dbReference type="EMBL" id="SFL18106.1"/>
    </source>
</evidence>
<sequence length="203" mass="21311">MNASSPRTAKPFLFETDFRSPRPSAAAQRAAEAATHAEVEAHARGVQEGLIQAEAQIQGRLADALSHLSQAAAALLARADAHDAEREAQAVEVAVLIARKVAGDALDAAPLASIGEAARTALQHLRGVPHLVVRVHDGLVEDAEALVKKLARERGYEGRLVVLGDPDMQAGDARIEWADGGIVRERARIEAAVADALGLPPTA</sequence>
<gene>
    <name evidence="9" type="ORF">SAMN05192568_1001391</name>
</gene>
<dbReference type="STRING" id="582667.SAMN05192568_1001391"/>
<reference evidence="10" key="1">
    <citation type="submission" date="2016-10" db="EMBL/GenBank/DDBJ databases">
        <authorList>
            <person name="Varghese N."/>
            <person name="Submissions S."/>
        </authorList>
    </citation>
    <scope>NUCLEOTIDE SEQUENCE [LARGE SCALE GENOMIC DNA]</scope>
    <source>
        <strain evidence="10">BL36</strain>
    </source>
</reference>
<evidence type="ECO:0000256" key="4">
    <source>
        <dbReference type="ARBA" id="ARBA00022448"/>
    </source>
</evidence>
<dbReference type="InterPro" id="IPR018035">
    <property type="entry name" value="Flagellar_FliH/T3SS_HrpE"/>
</dbReference>
<dbReference type="AlphaFoldDB" id="A0A1I4FMK5"/>
<comment type="function">
    <text evidence="1">Needed for flagellar regrowth and assembly.</text>
</comment>
<proteinExistence type="inferred from homology"/>
<evidence type="ECO:0000256" key="2">
    <source>
        <dbReference type="ARBA" id="ARBA00006602"/>
    </source>
</evidence>
<dbReference type="Pfam" id="PF02108">
    <property type="entry name" value="FliH"/>
    <property type="match status" value="1"/>
</dbReference>
<dbReference type="OrthoDB" id="7304298at2"/>
<keyword evidence="5" id="KW-1005">Bacterial flagellum biogenesis</keyword>
<protein>
    <recommendedName>
        <fullName evidence="3">Flagellar assembly protein FliH</fullName>
    </recommendedName>
</protein>
<evidence type="ECO:0000256" key="1">
    <source>
        <dbReference type="ARBA" id="ARBA00003041"/>
    </source>
</evidence>
<keyword evidence="9" id="KW-0969">Cilium</keyword>
<evidence type="ECO:0000313" key="10">
    <source>
        <dbReference type="Proteomes" id="UP000199048"/>
    </source>
</evidence>
<dbReference type="PANTHER" id="PTHR34982:SF1">
    <property type="entry name" value="FLAGELLAR ASSEMBLY PROTEIN FLIH"/>
    <property type="match status" value="1"/>
</dbReference>
<dbReference type="PANTHER" id="PTHR34982">
    <property type="entry name" value="YOP PROTEINS TRANSLOCATION PROTEIN L"/>
    <property type="match status" value="1"/>
</dbReference>
<keyword evidence="6" id="KW-0653">Protein transport</keyword>
<keyword evidence="9" id="KW-0282">Flagellum</keyword>
<feature type="domain" description="Flagellar assembly protein FliH/Type III secretion system HrpE" evidence="8">
    <location>
        <begin position="64"/>
        <end position="181"/>
    </location>
</feature>